<sequence>MVRVSESRVGDYIRASWLGSGWHKVLEVGTSYSDSSKVYLAVEGFRGVEISADETVERQ</sequence>
<comment type="caution">
    <text evidence="1">The sequence shown here is derived from an EMBL/GenBank/DDBJ whole genome shotgun (WGS) entry which is preliminary data.</text>
</comment>
<gene>
    <name evidence="1" type="ORF">C1877_05685</name>
</gene>
<name>A0A369M5D3_9ACTN</name>
<evidence type="ECO:0000313" key="1">
    <source>
        <dbReference type="EMBL" id="RDB65618.1"/>
    </source>
</evidence>
<dbReference type="Proteomes" id="UP000254000">
    <property type="component" value="Unassembled WGS sequence"/>
</dbReference>
<dbReference type="AlphaFoldDB" id="A0A369M5D3"/>
<organism evidence="1 2">
    <name type="scientific">Gordonibacter pamelaeae</name>
    <dbReference type="NCBI Taxonomy" id="471189"/>
    <lineage>
        <taxon>Bacteria</taxon>
        <taxon>Bacillati</taxon>
        <taxon>Actinomycetota</taxon>
        <taxon>Coriobacteriia</taxon>
        <taxon>Eggerthellales</taxon>
        <taxon>Eggerthellaceae</taxon>
        <taxon>Gordonibacter</taxon>
    </lineage>
</organism>
<proteinExistence type="predicted"/>
<dbReference type="EMBL" id="PPTS01000003">
    <property type="protein sequence ID" value="RDB65618.1"/>
    <property type="molecule type" value="Genomic_DNA"/>
</dbReference>
<accession>A0A369M5D3</accession>
<reference evidence="1 2" key="1">
    <citation type="journal article" date="2018" name="Elife">
        <title>Discovery and characterization of a prevalent human gut bacterial enzyme sufficient for the inactivation of a family of plant toxins.</title>
        <authorList>
            <person name="Koppel N."/>
            <person name="Bisanz J.E."/>
            <person name="Pandelia M.E."/>
            <person name="Turnbaugh P.J."/>
            <person name="Balskus E.P."/>
        </authorList>
    </citation>
    <scope>NUCLEOTIDE SEQUENCE [LARGE SCALE GENOMIC DNA]</scope>
    <source>
        <strain evidence="1 2">3C</strain>
    </source>
</reference>
<evidence type="ECO:0000313" key="2">
    <source>
        <dbReference type="Proteomes" id="UP000254000"/>
    </source>
</evidence>
<keyword evidence="2" id="KW-1185">Reference proteome</keyword>
<protein>
    <submittedName>
        <fullName evidence="1">Uncharacterized protein</fullName>
    </submittedName>
</protein>